<dbReference type="AlphaFoldDB" id="A0A0A8ZEF0"/>
<organism evidence="1">
    <name type="scientific">Arundo donax</name>
    <name type="common">Giant reed</name>
    <name type="synonym">Donax arundinaceus</name>
    <dbReference type="NCBI Taxonomy" id="35708"/>
    <lineage>
        <taxon>Eukaryota</taxon>
        <taxon>Viridiplantae</taxon>
        <taxon>Streptophyta</taxon>
        <taxon>Embryophyta</taxon>
        <taxon>Tracheophyta</taxon>
        <taxon>Spermatophyta</taxon>
        <taxon>Magnoliopsida</taxon>
        <taxon>Liliopsida</taxon>
        <taxon>Poales</taxon>
        <taxon>Poaceae</taxon>
        <taxon>PACMAD clade</taxon>
        <taxon>Arundinoideae</taxon>
        <taxon>Arundineae</taxon>
        <taxon>Arundo</taxon>
    </lineage>
</organism>
<sequence>MQPMKVRLLLMHFRQFVFYKSEVGSSLFCHCLLKRADLLHIAVLKYQ</sequence>
<reference evidence="1" key="1">
    <citation type="submission" date="2014-09" db="EMBL/GenBank/DDBJ databases">
        <authorList>
            <person name="Magalhaes I.L.F."/>
            <person name="Oliveira U."/>
            <person name="Santos F.R."/>
            <person name="Vidigal T.H.D.A."/>
            <person name="Brescovit A.D."/>
            <person name="Santos A.J."/>
        </authorList>
    </citation>
    <scope>NUCLEOTIDE SEQUENCE</scope>
    <source>
        <tissue evidence="1">Shoot tissue taken approximately 20 cm above the soil surface</tissue>
    </source>
</reference>
<reference evidence="1" key="2">
    <citation type="journal article" date="2015" name="Data Brief">
        <title>Shoot transcriptome of the giant reed, Arundo donax.</title>
        <authorList>
            <person name="Barrero R.A."/>
            <person name="Guerrero F.D."/>
            <person name="Moolhuijzen P."/>
            <person name="Goolsby J.A."/>
            <person name="Tidwell J."/>
            <person name="Bellgard S.E."/>
            <person name="Bellgard M.I."/>
        </authorList>
    </citation>
    <scope>NUCLEOTIDE SEQUENCE</scope>
    <source>
        <tissue evidence="1">Shoot tissue taken approximately 20 cm above the soil surface</tissue>
    </source>
</reference>
<protein>
    <submittedName>
        <fullName evidence="1">Uncharacterized protein</fullName>
    </submittedName>
</protein>
<proteinExistence type="predicted"/>
<dbReference type="EMBL" id="GBRH01264638">
    <property type="protein sequence ID" value="JAD33257.1"/>
    <property type="molecule type" value="Transcribed_RNA"/>
</dbReference>
<evidence type="ECO:0000313" key="1">
    <source>
        <dbReference type="EMBL" id="JAD33257.1"/>
    </source>
</evidence>
<name>A0A0A8ZEF0_ARUDO</name>
<accession>A0A0A8ZEF0</accession>